<keyword evidence="2" id="KW-1185">Reference proteome</keyword>
<proteinExistence type="predicted"/>
<gene>
    <name evidence="1" type="ORF">NUW58_g4699</name>
</gene>
<dbReference type="Proteomes" id="UP001143856">
    <property type="component" value="Unassembled WGS sequence"/>
</dbReference>
<reference evidence="1" key="1">
    <citation type="submission" date="2022-10" db="EMBL/GenBank/DDBJ databases">
        <title>Genome Sequence of Xylaria curta.</title>
        <authorList>
            <person name="Buettner E."/>
        </authorList>
    </citation>
    <scope>NUCLEOTIDE SEQUENCE</scope>
    <source>
        <strain evidence="1">Babe10</strain>
    </source>
</reference>
<protein>
    <submittedName>
        <fullName evidence="1">Uncharacterized protein</fullName>
    </submittedName>
</protein>
<name>A0ACC1P5Q1_9PEZI</name>
<sequence length="247" mass="26585">MSPIDQPAIPKGATMLVTAANGFIGSNIVDQFLKLGYKVRGTTRNLEKNAWMNKLFDAKYGPGKFELVLVPDMRAEGAYDEAVKGVSAVCHTATNFTLSPNPREVIPDAIQGVLKAMEAAAKEPAVKRFVLCSSAYAAIFPKRNTHVTVTADRWNEESIAVANSAEPPYPPELSFSVYAASKALSEKEAWKFVRENKPGFVLNTVLPTAVFGGSLDPVGQGFPSTSNRIVALFNGDKEPVAGLPPRT</sequence>
<organism evidence="1 2">
    <name type="scientific">Xylaria curta</name>
    <dbReference type="NCBI Taxonomy" id="42375"/>
    <lineage>
        <taxon>Eukaryota</taxon>
        <taxon>Fungi</taxon>
        <taxon>Dikarya</taxon>
        <taxon>Ascomycota</taxon>
        <taxon>Pezizomycotina</taxon>
        <taxon>Sordariomycetes</taxon>
        <taxon>Xylariomycetidae</taxon>
        <taxon>Xylariales</taxon>
        <taxon>Xylariaceae</taxon>
        <taxon>Xylaria</taxon>
    </lineage>
</organism>
<dbReference type="EMBL" id="JAPDGR010000848">
    <property type="protein sequence ID" value="KAJ2987079.1"/>
    <property type="molecule type" value="Genomic_DNA"/>
</dbReference>
<comment type="caution">
    <text evidence="1">The sequence shown here is derived from an EMBL/GenBank/DDBJ whole genome shotgun (WGS) entry which is preliminary data.</text>
</comment>
<evidence type="ECO:0000313" key="1">
    <source>
        <dbReference type="EMBL" id="KAJ2987079.1"/>
    </source>
</evidence>
<accession>A0ACC1P5Q1</accession>
<evidence type="ECO:0000313" key="2">
    <source>
        <dbReference type="Proteomes" id="UP001143856"/>
    </source>
</evidence>